<dbReference type="EMBL" id="JAOPKB010000001">
    <property type="protein sequence ID" value="MCU4971771.1"/>
    <property type="molecule type" value="Genomic_DNA"/>
</dbReference>
<evidence type="ECO:0000313" key="6">
    <source>
        <dbReference type="EMBL" id="MCU4971771.1"/>
    </source>
</evidence>
<evidence type="ECO:0000259" key="4">
    <source>
        <dbReference type="Pfam" id="PF13649"/>
    </source>
</evidence>
<name>A0AAP2YWB6_9EURY</name>
<dbReference type="Proteomes" id="UP001321018">
    <property type="component" value="Unassembled WGS sequence"/>
</dbReference>
<dbReference type="Proteomes" id="UP001320972">
    <property type="component" value="Unassembled WGS sequence"/>
</dbReference>
<dbReference type="Pfam" id="PF13649">
    <property type="entry name" value="Methyltransf_25"/>
    <property type="match status" value="1"/>
</dbReference>
<dbReference type="RefSeq" id="WP_338001952.1">
    <property type="nucleotide sequence ID" value="NZ_JAOPKA010000001.1"/>
</dbReference>
<protein>
    <submittedName>
        <fullName evidence="5">Class I SAM-dependent methyltransferase</fullName>
    </submittedName>
</protein>
<reference evidence="5 7" key="1">
    <citation type="submission" date="2022-09" db="EMBL/GenBank/DDBJ databases">
        <title>Enrichment on poylsaccharides allowed isolation of novel metabolic and taxonomic groups of Haloarchaea.</title>
        <authorList>
            <person name="Sorokin D.Y."/>
            <person name="Elcheninov A.G."/>
            <person name="Khizhniak T.V."/>
            <person name="Kolganova T.V."/>
            <person name="Kublanov I.V."/>
        </authorList>
    </citation>
    <scope>NUCLEOTIDE SEQUENCE</scope>
    <source>
        <strain evidence="6 7">AArc-m2/3/4</strain>
        <strain evidence="5">AArc-xg1-1</strain>
    </source>
</reference>
<keyword evidence="7" id="KW-1185">Reference proteome</keyword>
<evidence type="ECO:0000256" key="1">
    <source>
        <dbReference type="ARBA" id="ARBA00022603"/>
    </source>
</evidence>
<dbReference type="PANTHER" id="PTHR43464:SF19">
    <property type="entry name" value="UBIQUINONE BIOSYNTHESIS O-METHYLTRANSFERASE, MITOCHONDRIAL"/>
    <property type="match status" value="1"/>
</dbReference>
<evidence type="ECO:0000313" key="5">
    <source>
        <dbReference type="EMBL" id="MCU4740099.1"/>
    </source>
</evidence>
<keyword evidence="1 5" id="KW-0489">Methyltransferase</keyword>
<dbReference type="AlphaFoldDB" id="A0AAP2YWB6"/>
<dbReference type="InterPro" id="IPR029063">
    <property type="entry name" value="SAM-dependent_MTases_sf"/>
</dbReference>
<organism evidence="5 8">
    <name type="scientific">Natronoglomus mannanivorans</name>
    <dbReference type="NCBI Taxonomy" id="2979990"/>
    <lineage>
        <taxon>Archaea</taxon>
        <taxon>Methanobacteriati</taxon>
        <taxon>Methanobacteriota</taxon>
        <taxon>Stenosarchaea group</taxon>
        <taxon>Halobacteria</taxon>
        <taxon>Halobacteriales</taxon>
        <taxon>Natrialbaceae</taxon>
        <taxon>Natronoglomus</taxon>
    </lineage>
</organism>
<accession>A0AAP2YWB6</accession>
<gene>
    <name evidence="6" type="ORF">OB955_03335</name>
    <name evidence="5" type="ORF">OB960_01620</name>
</gene>
<dbReference type="SUPFAM" id="SSF53335">
    <property type="entry name" value="S-adenosyl-L-methionine-dependent methyltransferases"/>
    <property type="match status" value="1"/>
</dbReference>
<dbReference type="PROSITE" id="PS51585">
    <property type="entry name" value="SAM_MT_TPMT"/>
    <property type="match status" value="1"/>
</dbReference>
<evidence type="ECO:0000313" key="8">
    <source>
        <dbReference type="Proteomes" id="UP001321018"/>
    </source>
</evidence>
<dbReference type="GO" id="GO:0032259">
    <property type="term" value="P:methylation"/>
    <property type="evidence" value="ECO:0007669"/>
    <property type="project" value="UniProtKB-KW"/>
</dbReference>
<evidence type="ECO:0000313" key="7">
    <source>
        <dbReference type="Proteomes" id="UP001320972"/>
    </source>
</evidence>
<keyword evidence="2" id="KW-0808">Transferase</keyword>
<dbReference type="Gene3D" id="3.40.50.150">
    <property type="entry name" value="Vaccinia Virus protein VP39"/>
    <property type="match status" value="1"/>
</dbReference>
<evidence type="ECO:0000256" key="2">
    <source>
        <dbReference type="ARBA" id="ARBA00022679"/>
    </source>
</evidence>
<comment type="caution">
    <text evidence="5">The sequence shown here is derived from an EMBL/GenBank/DDBJ whole genome shotgun (WGS) entry which is preliminary data.</text>
</comment>
<sequence>MTDEPANWWDEAYEGDVPWDIGRPQSAIVRLAERGEIVGDVLDVGCGTGTHALSLASRGHRVTGIDISSRAVERAREKLRVRREREPDLDVTFRVGNALDLELDDHLGGSRFETVVDSGTFHVFEKPLRGRYADSLATVLESGGRAHVLVFSDRAPPDWGPTPVAREDFAETFADGWRVLSVREEPFETTHESVAGYLATLERL</sequence>
<evidence type="ECO:0000256" key="3">
    <source>
        <dbReference type="ARBA" id="ARBA00022691"/>
    </source>
</evidence>
<dbReference type="InterPro" id="IPR041698">
    <property type="entry name" value="Methyltransf_25"/>
</dbReference>
<dbReference type="GO" id="GO:0008757">
    <property type="term" value="F:S-adenosylmethionine-dependent methyltransferase activity"/>
    <property type="evidence" value="ECO:0007669"/>
    <property type="project" value="InterPro"/>
</dbReference>
<dbReference type="PANTHER" id="PTHR43464">
    <property type="entry name" value="METHYLTRANSFERASE"/>
    <property type="match status" value="1"/>
</dbReference>
<dbReference type="InterPro" id="IPR008854">
    <property type="entry name" value="TPMT"/>
</dbReference>
<keyword evidence="3" id="KW-0949">S-adenosyl-L-methionine</keyword>
<dbReference type="CDD" id="cd02440">
    <property type="entry name" value="AdoMet_MTases"/>
    <property type="match status" value="1"/>
</dbReference>
<proteinExistence type="predicted"/>
<feature type="domain" description="Methyltransferase" evidence="4">
    <location>
        <begin position="41"/>
        <end position="144"/>
    </location>
</feature>
<dbReference type="EMBL" id="JAOPKA010000001">
    <property type="protein sequence ID" value="MCU4740099.1"/>
    <property type="molecule type" value="Genomic_DNA"/>
</dbReference>